<dbReference type="CDD" id="cd01650">
    <property type="entry name" value="RT_nLTR_like"/>
    <property type="match status" value="1"/>
</dbReference>
<sequence>MHAHWPFGFSLQVSRAPSTFPNGTCPSSNCPNSISAFLPPRAPSAGHPFLLACIAKVDFVGPHDGNVKEVLSRGLAARFGGSSRDFSVANLHASTMVVFFPNWVARESAIGRSPFRFDDFVFRFSNWLEPWELARGHLQYKAWIRLHHWPILCWNKEDVKAAVSGFGELWDIDPLSDKRVDVSFFRVLIRCQHVRCIPESLFLMVEDRRFSIPIEIESWEEANPILLGEDLDGRLGLVTADAQESFTRQAGFHSIPTMEPLGRPLRSQESFHFGDLRRLQDDSVSFVGDNRSRAAALDNGRRRAFNFEFVEFPPTPALPRPRSDRTPLILSAYTFVPTSRLFRFESFWLRYASLQEVVSNAWHSARPSSEPVTRFALKIDKVQSALRTWSLGLNSALKKQASICLHWIEWLDIAEEKRVLSPLEITLRPQLKRRYEDLCFLDELKWKQRSRVQWLRARDANTKFFHLRASCRRSKNFILHLSDGNDLLTAHVSIANHLFSFFQNQLGVDKLSGTSIDFSTIFHDDFVDLSSLHSPFTMDEVKKVVFSCAPEKAPGPDGLPMLFYQHFLSVLKDDVFDVFNGLYCGDPDLRDINTGWICPILKKANAISARDLCPISLVHSLSKIISKVLAARLQLFMNQLVNPYQAAFIKGRHILDNFYCAHILIHHLHFSKQPAALLKIDFERAFDHINWKFLLELLQARGFGDKWIGWISCLLNSSSTAVLLNGTPGLSFPYKWGLRQGDPLSPLLFVLCIDVLFRLLQRAVSSLSLPAVGIGKIKLHSLQFADDVRLFFDGSSRSADIIRIILEAFAGSSGLKINFNKSSIIPIHLPSQQVSNLAISFSCPEQSFPISYLCPPLSPKSLCKVNYLPKIDNRLAGWKGSTLSRGGRLVLLNSVLSSIPTYFCLAFLLPAWATVAIDKHVCRPKRTGGIGIRNLRVSNSALLMMGLWKYYNFQSLPWVQLLKQKHYKRRPAAIATSKPIGSCPIWKGMLKLAALSLLQSTSLLEMEKKLTSGMPDGRGLGLAQPVSFSLRCVTSQETHGP</sequence>
<dbReference type="PANTHER" id="PTHR31635">
    <property type="entry name" value="REVERSE TRANSCRIPTASE DOMAIN-CONTAINING PROTEIN-RELATED"/>
    <property type="match status" value="1"/>
</dbReference>
<proteinExistence type="predicted"/>
<gene>
    <name evidence="2" type="ORF">CB5_LOCUS14712</name>
</gene>
<organism evidence="2">
    <name type="scientific">Ananas comosus var. bracteatus</name>
    <name type="common">red pineapple</name>
    <dbReference type="NCBI Taxonomy" id="296719"/>
    <lineage>
        <taxon>Eukaryota</taxon>
        <taxon>Viridiplantae</taxon>
        <taxon>Streptophyta</taxon>
        <taxon>Embryophyta</taxon>
        <taxon>Tracheophyta</taxon>
        <taxon>Spermatophyta</taxon>
        <taxon>Magnoliopsida</taxon>
        <taxon>Liliopsida</taxon>
        <taxon>Poales</taxon>
        <taxon>Bromeliaceae</taxon>
        <taxon>Bromelioideae</taxon>
        <taxon>Ananas</taxon>
    </lineage>
</organism>
<protein>
    <recommendedName>
        <fullName evidence="1">Reverse transcriptase domain-containing protein</fullName>
    </recommendedName>
</protein>
<dbReference type="Pfam" id="PF00078">
    <property type="entry name" value="RVT_1"/>
    <property type="match status" value="1"/>
</dbReference>
<evidence type="ECO:0000259" key="1">
    <source>
        <dbReference type="PROSITE" id="PS50878"/>
    </source>
</evidence>
<dbReference type="SUPFAM" id="SSF56672">
    <property type="entry name" value="DNA/RNA polymerases"/>
    <property type="match status" value="1"/>
</dbReference>
<dbReference type="PANTHER" id="PTHR31635:SF196">
    <property type="entry name" value="REVERSE TRANSCRIPTASE DOMAIN-CONTAINING PROTEIN-RELATED"/>
    <property type="match status" value="1"/>
</dbReference>
<reference evidence="2" key="1">
    <citation type="submission" date="2020-07" db="EMBL/GenBank/DDBJ databases">
        <authorList>
            <person name="Lin J."/>
        </authorList>
    </citation>
    <scope>NUCLEOTIDE SEQUENCE</scope>
</reference>
<dbReference type="PROSITE" id="PS50878">
    <property type="entry name" value="RT_POL"/>
    <property type="match status" value="1"/>
</dbReference>
<evidence type="ECO:0000313" key="2">
    <source>
        <dbReference type="EMBL" id="CAD1831501.1"/>
    </source>
</evidence>
<name>A0A6V7PKZ8_ANACO</name>
<dbReference type="AlphaFoldDB" id="A0A6V7PKZ8"/>
<feature type="domain" description="Reverse transcriptase" evidence="1">
    <location>
        <begin position="581"/>
        <end position="883"/>
    </location>
</feature>
<dbReference type="InterPro" id="IPR000477">
    <property type="entry name" value="RT_dom"/>
</dbReference>
<accession>A0A6V7PKZ8</accession>
<dbReference type="InterPro" id="IPR043502">
    <property type="entry name" value="DNA/RNA_pol_sf"/>
</dbReference>
<dbReference type="EMBL" id="LR862149">
    <property type="protein sequence ID" value="CAD1831501.1"/>
    <property type="molecule type" value="Genomic_DNA"/>
</dbReference>